<name>A0ABV5WIZ5_9BACI</name>
<dbReference type="Gene3D" id="1.10.10.10">
    <property type="entry name" value="Winged helix-like DNA-binding domain superfamily/Winged helix DNA-binding domain"/>
    <property type="match status" value="2"/>
</dbReference>
<accession>A0ABV5WIZ5</accession>
<keyword evidence="4" id="KW-1185">Reference proteome</keyword>
<dbReference type="EMBL" id="JBHMAF010000129">
    <property type="protein sequence ID" value="MFB9760331.1"/>
    <property type="molecule type" value="Genomic_DNA"/>
</dbReference>
<gene>
    <name evidence="3" type="ORF">ACFFMS_18495</name>
</gene>
<evidence type="ECO:0000259" key="2">
    <source>
        <dbReference type="Pfam" id="PF01051"/>
    </source>
</evidence>
<dbReference type="InterPro" id="IPR036390">
    <property type="entry name" value="WH_DNA-bd_sf"/>
</dbReference>
<dbReference type="Pfam" id="PF01051">
    <property type="entry name" value="Rep3_N"/>
    <property type="match status" value="1"/>
</dbReference>
<dbReference type="InterPro" id="IPR000525">
    <property type="entry name" value="Initiator_Rep_WH1"/>
</dbReference>
<sequence>MEEGTKTLVFKDSNLVSKSNSIIEASYKLGLVEQKVIATIASNISPSDKDFQTYTLSVKEFTVLTGSKARSMYSDMERIVKNLMQPFSFINSEGKKTTIAWLSKATYNTGEGTVTVRFDPDLKPFFLLLNEKFTRYRLGNIIRLRSSYSIRLFELLKSYEGLTERTFTLDDLRSKLGVGDKYPKWINFRQRILDHAMKEIGEKTDIVFEYTTIKKGPSINAVKFKIRSNPNVKIKNEVIENKVSKVVENDEVLEIQKLGQEMGLKLSKKVISAWLQYGRENVVTLMESIRYKSSVDNPIGYISSVLPKLKENEVSEEAENDIIQKVVRQVIIEHIPKKKVHKIDMLPDWQIQLNAIETFSKFMTDAEALDLWNKKGKEITNEINEQRFKMIH</sequence>
<organism evidence="3 4">
    <name type="scientific">Ectobacillus funiculus</name>
    <dbReference type="NCBI Taxonomy" id="137993"/>
    <lineage>
        <taxon>Bacteria</taxon>
        <taxon>Bacillati</taxon>
        <taxon>Bacillota</taxon>
        <taxon>Bacilli</taxon>
        <taxon>Bacillales</taxon>
        <taxon>Bacillaceae</taxon>
        <taxon>Ectobacillus</taxon>
    </lineage>
</organism>
<dbReference type="InterPro" id="IPR036388">
    <property type="entry name" value="WH-like_DNA-bd_sf"/>
</dbReference>
<dbReference type="RefSeq" id="WP_342048881.1">
    <property type="nucleotide sequence ID" value="NZ_JBHMAF010000129.1"/>
</dbReference>
<comment type="similarity">
    <text evidence="1">Belongs to the initiator RepB protein family.</text>
</comment>
<reference evidence="3 4" key="1">
    <citation type="submission" date="2024-09" db="EMBL/GenBank/DDBJ databases">
        <authorList>
            <person name="Sun Q."/>
            <person name="Mori K."/>
        </authorList>
    </citation>
    <scope>NUCLEOTIDE SEQUENCE [LARGE SCALE GENOMIC DNA]</scope>
    <source>
        <strain evidence="3 4">JCM 11201</strain>
    </source>
</reference>
<protein>
    <submittedName>
        <fullName evidence="3">Replication initiation protein</fullName>
    </submittedName>
</protein>
<dbReference type="SUPFAM" id="SSF46785">
    <property type="entry name" value="Winged helix' DNA-binding domain"/>
    <property type="match status" value="2"/>
</dbReference>
<dbReference type="Proteomes" id="UP001589609">
    <property type="component" value="Unassembled WGS sequence"/>
</dbReference>
<evidence type="ECO:0000256" key="1">
    <source>
        <dbReference type="ARBA" id="ARBA00038283"/>
    </source>
</evidence>
<evidence type="ECO:0000313" key="3">
    <source>
        <dbReference type="EMBL" id="MFB9760331.1"/>
    </source>
</evidence>
<proteinExistence type="inferred from homology"/>
<feature type="domain" description="Initiator Rep protein WH1" evidence="2">
    <location>
        <begin position="16"/>
        <end position="157"/>
    </location>
</feature>
<comment type="caution">
    <text evidence="3">The sequence shown here is derived from an EMBL/GenBank/DDBJ whole genome shotgun (WGS) entry which is preliminary data.</text>
</comment>
<evidence type="ECO:0000313" key="4">
    <source>
        <dbReference type="Proteomes" id="UP001589609"/>
    </source>
</evidence>
<dbReference type="Pfam" id="PF21205">
    <property type="entry name" value="Rep3_C"/>
    <property type="match status" value="1"/>
</dbReference>